<dbReference type="Proteomes" id="UP001275315">
    <property type="component" value="Unassembled WGS sequence"/>
</dbReference>
<accession>A0ABU5CPU5</accession>
<dbReference type="PANTHER" id="PTHR43570:SF16">
    <property type="entry name" value="ALDEHYDE DEHYDROGENASE TYPE III, ISOFORM Q"/>
    <property type="match status" value="1"/>
</dbReference>
<dbReference type="InterPro" id="IPR016161">
    <property type="entry name" value="Ald_DH/histidinol_DH"/>
</dbReference>
<name>A0ABU5CPU5_9BACI</name>
<dbReference type="RefSeq" id="WP_320379117.1">
    <property type="nucleotide sequence ID" value="NZ_JAWDIQ010000001.1"/>
</dbReference>
<sequence>MTIETIVEKQRSYYLTRQTADYGFRMNQLKLLKKMLQKSEIQIYEALEKDLHKSRHESLTTELGFLYTEIDFAIKHLKTWMKPEKVDSPSHA</sequence>
<gene>
    <name evidence="2" type="ORF">RWD45_07140</name>
</gene>
<keyword evidence="1" id="KW-0560">Oxidoreductase</keyword>
<reference evidence="2 3" key="1">
    <citation type="submission" date="2023-10" db="EMBL/GenBank/DDBJ databases">
        <title>Virgibacillus soli CC-YMP-6 genome.</title>
        <authorList>
            <person name="Miliotis G."/>
            <person name="Sengupta P."/>
            <person name="Hameed A."/>
            <person name="Chuvochina M."/>
            <person name="Mcdonagh F."/>
            <person name="Simpson A.C."/>
            <person name="Singh N.K."/>
            <person name="Rekha P.D."/>
            <person name="Raman K."/>
            <person name="Hugenholtz P."/>
            <person name="Venkateswaran K."/>
        </authorList>
    </citation>
    <scope>NUCLEOTIDE SEQUENCE [LARGE SCALE GENOMIC DNA]</scope>
    <source>
        <strain evidence="2 3">CC-YMP-6</strain>
    </source>
</reference>
<dbReference type="InterPro" id="IPR016162">
    <property type="entry name" value="Ald_DH_N"/>
</dbReference>
<dbReference type="InterPro" id="IPR012394">
    <property type="entry name" value="Aldehyde_DH_NAD(P)"/>
</dbReference>
<keyword evidence="3" id="KW-1185">Reference proteome</keyword>
<dbReference type="EMBL" id="JAWDIQ010000001">
    <property type="protein sequence ID" value="MDY0408377.1"/>
    <property type="molecule type" value="Genomic_DNA"/>
</dbReference>
<evidence type="ECO:0000256" key="1">
    <source>
        <dbReference type="ARBA" id="ARBA00023002"/>
    </source>
</evidence>
<evidence type="ECO:0000313" key="3">
    <source>
        <dbReference type="Proteomes" id="UP001275315"/>
    </source>
</evidence>
<protein>
    <submittedName>
        <fullName evidence="2">Uncharacterized protein</fullName>
    </submittedName>
</protein>
<comment type="caution">
    <text evidence="2">The sequence shown here is derived from an EMBL/GenBank/DDBJ whole genome shotgun (WGS) entry which is preliminary data.</text>
</comment>
<organism evidence="2 3">
    <name type="scientific">Paracerasibacillus soli</name>
    <dbReference type="NCBI Taxonomy" id="480284"/>
    <lineage>
        <taxon>Bacteria</taxon>
        <taxon>Bacillati</taxon>
        <taxon>Bacillota</taxon>
        <taxon>Bacilli</taxon>
        <taxon>Bacillales</taxon>
        <taxon>Bacillaceae</taxon>
        <taxon>Paracerasibacillus</taxon>
    </lineage>
</organism>
<dbReference type="SUPFAM" id="SSF53720">
    <property type="entry name" value="ALDH-like"/>
    <property type="match status" value="1"/>
</dbReference>
<evidence type="ECO:0000313" key="2">
    <source>
        <dbReference type="EMBL" id="MDY0408377.1"/>
    </source>
</evidence>
<proteinExistence type="predicted"/>
<dbReference type="PANTHER" id="PTHR43570">
    <property type="entry name" value="ALDEHYDE DEHYDROGENASE"/>
    <property type="match status" value="1"/>
</dbReference>
<dbReference type="Gene3D" id="3.40.605.10">
    <property type="entry name" value="Aldehyde Dehydrogenase, Chain A, domain 1"/>
    <property type="match status" value="1"/>
</dbReference>